<feature type="domain" description="Tail specific protease" evidence="1">
    <location>
        <begin position="353"/>
        <end position="503"/>
    </location>
</feature>
<dbReference type="InterPro" id="IPR029045">
    <property type="entry name" value="ClpP/crotonase-like_dom_sf"/>
</dbReference>
<evidence type="ECO:0000313" key="3">
    <source>
        <dbReference type="Proteomes" id="UP001597402"/>
    </source>
</evidence>
<evidence type="ECO:0000259" key="1">
    <source>
        <dbReference type="Pfam" id="PF03572"/>
    </source>
</evidence>
<name>A0ABW4X8R3_9ACTN</name>
<protein>
    <submittedName>
        <fullName evidence="2">S41 family peptidase</fullName>
    </submittedName>
</protein>
<accession>A0ABW4X8R3</accession>
<gene>
    <name evidence="2" type="ORF">ACFSHS_05115</name>
</gene>
<dbReference type="InterPro" id="IPR005151">
    <property type="entry name" value="Tail-specific_protease"/>
</dbReference>
<dbReference type="Proteomes" id="UP001597402">
    <property type="component" value="Unassembled WGS sequence"/>
</dbReference>
<dbReference type="PANTHER" id="PTHR32060:SF22">
    <property type="entry name" value="CARBOXYL-TERMINAL-PROCESSING PEPTIDASE 3, CHLOROPLASTIC"/>
    <property type="match status" value="1"/>
</dbReference>
<dbReference type="SUPFAM" id="SSF52096">
    <property type="entry name" value="ClpP/crotonase"/>
    <property type="match status" value="1"/>
</dbReference>
<reference evidence="3" key="1">
    <citation type="journal article" date="2019" name="Int. J. Syst. Evol. Microbiol.">
        <title>The Global Catalogue of Microorganisms (GCM) 10K type strain sequencing project: providing services to taxonomists for standard genome sequencing and annotation.</title>
        <authorList>
            <consortium name="The Broad Institute Genomics Platform"/>
            <consortium name="The Broad Institute Genome Sequencing Center for Infectious Disease"/>
            <person name="Wu L."/>
            <person name="Ma J."/>
        </authorList>
    </citation>
    <scope>NUCLEOTIDE SEQUENCE [LARGE SCALE GENOMIC DNA]</scope>
    <source>
        <strain evidence="3">JCM 3338</strain>
    </source>
</reference>
<organism evidence="2 3">
    <name type="scientific">Blastococcus deserti</name>
    <dbReference type="NCBI Taxonomy" id="2259033"/>
    <lineage>
        <taxon>Bacteria</taxon>
        <taxon>Bacillati</taxon>
        <taxon>Actinomycetota</taxon>
        <taxon>Actinomycetes</taxon>
        <taxon>Geodermatophilales</taxon>
        <taxon>Geodermatophilaceae</taxon>
        <taxon>Blastococcus</taxon>
    </lineage>
</organism>
<dbReference type="RefSeq" id="WP_376872615.1">
    <property type="nucleotide sequence ID" value="NZ_JBHUHP010000004.1"/>
</dbReference>
<comment type="caution">
    <text evidence="2">The sequence shown here is derived from an EMBL/GenBank/DDBJ whole genome shotgun (WGS) entry which is preliminary data.</text>
</comment>
<evidence type="ECO:0000313" key="2">
    <source>
        <dbReference type="EMBL" id="MFD2090949.1"/>
    </source>
</evidence>
<keyword evidence="3" id="KW-1185">Reference proteome</keyword>
<proteinExistence type="predicted"/>
<dbReference type="PANTHER" id="PTHR32060">
    <property type="entry name" value="TAIL-SPECIFIC PROTEASE"/>
    <property type="match status" value="1"/>
</dbReference>
<dbReference type="Pfam" id="PF03572">
    <property type="entry name" value="Peptidase_S41"/>
    <property type="match status" value="1"/>
</dbReference>
<dbReference type="EMBL" id="JBHUHP010000004">
    <property type="protein sequence ID" value="MFD2090949.1"/>
    <property type="molecule type" value="Genomic_DNA"/>
</dbReference>
<dbReference type="Gene3D" id="3.90.226.10">
    <property type="entry name" value="2-enoyl-CoA Hydratase, Chain A, domain 1"/>
    <property type="match status" value="1"/>
</dbReference>
<sequence length="671" mass="72152">MALATYVETSSPPRAPDGSAADLLPADLTVAYGPAATPVPGSVPLADFLATAGTLTHAERLVLVDQALLLLEGNYVHLPLKSAMHAVNPVQRLRLLRARLLRQTDATMDPERTFHLELSGVFHSVRDLHTNYLLPAPFNGQIAYLPFQVERCTDAGRTVYLVSRVAPGHDAAPFGVGVEITHWNGVPIERAVAVNADRYAGSNTAARLVRGVDSLTVRPLRLHLPPDEEWVTVSYVDAHGVHHELREQWMVAANAPAMADDEDVVTDASASMGLDLLADENARARALLFAPTAVERQYTAGAPDLDTRPVAAGGEVTTTMPLVFRARSVRTAAGTFGHLRVFTFRVPEPGAFVDEFVRLLGLLPQEGLILDVRGNGGGNIVAAECILQTLTPHRITPEPVQFICTPLNLEICRRHTDNPTTRVPLGRWFPSMDQAVETGSVYSSAFPLTPEDKANALGQQYFGPVVMVTDARCYSATDIVAAGFQDHAIGPVLGVDDNTGAGGANVWPHHLLRALRNTPPDPDTPYTALPKQADMRVSMRRTLRVGALAGTPVEDLGVRPDVRHDLTRRDVLERNVDLLDAAGALLAGRPVRCLRVSATPAVDGSLTVELVLRGLDRIDIRLDGRPVGTSDVGDEDLTVVVLASAGAGSVRVEGFYRGELVAARTESVSRT</sequence>